<protein>
    <submittedName>
        <fullName evidence="2">Uncharacterized protein</fullName>
    </submittedName>
</protein>
<dbReference type="Proteomes" id="UP001525021">
    <property type="component" value="Unassembled WGS sequence"/>
</dbReference>
<dbReference type="EMBL" id="JANTOO010000010">
    <property type="protein sequence ID" value="MCS1396038.1"/>
    <property type="molecule type" value="Genomic_DNA"/>
</dbReference>
<evidence type="ECO:0000313" key="3">
    <source>
        <dbReference type="Proteomes" id="UP001525021"/>
    </source>
</evidence>
<comment type="caution">
    <text evidence="2">The sequence shown here is derived from an EMBL/GenBank/DDBJ whole genome shotgun (WGS) entry which is preliminary data.</text>
</comment>
<keyword evidence="1" id="KW-1133">Transmembrane helix</keyword>
<keyword evidence="1" id="KW-0812">Transmembrane</keyword>
<accession>A0ABT2DMA3</accession>
<name>A0ABT2DMA3_9BACI</name>
<keyword evidence="1" id="KW-0472">Membrane</keyword>
<gene>
    <name evidence="2" type="ORF">NXZ79_08310</name>
</gene>
<reference evidence="2 3" key="1">
    <citation type="submission" date="2022-08" db="EMBL/GenBank/DDBJ databases">
        <title>Lysinibacillus sequencing.</title>
        <authorList>
            <person name="Dunlap C."/>
        </authorList>
    </citation>
    <scope>NUCLEOTIDE SEQUENCE [LARGE SCALE GENOMIC DNA]</scope>
    <source>
        <strain evidence="2 3">PB211</strain>
    </source>
</reference>
<dbReference type="RefSeq" id="WP_012294676.1">
    <property type="nucleotide sequence ID" value="NZ_JANTOO010000010.1"/>
</dbReference>
<evidence type="ECO:0000313" key="2">
    <source>
        <dbReference type="EMBL" id="MCS1396038.1"/>
    </source>
</evidence>
<feature type="transmembrane region" description="Helical" evidence="1">
    <location>
        <begin position="67"/>
        <end position="85"/>
    </location>
</feature>
<keyword evidence="3" id="KW-1185">Reference proteome</keyword>
<proteinExistence type="predicted"/>
<feature type="transmembrane region" description="Helical" evidence="1">
    <location>
        <begin position="42"/>
        <end position="60"/>
    </location>
</feature>
<sequence length="123" mass="13863">MRENLISNLLLLFGTFVLLGAFAYRLLITSDIPVSYAIDEAMILHVLLFSSTLLFVYGSIIGSQNAIRYTLIAVLTLFTMLNIFLFDTDAEYFGASYAQIAIAFIMHPLLVILVNIFMQLKTR</sequence>
<feature type="transmembrane region" description="Helical" evidence="1">
    <location>
        <begin position="97"/>
        <end position="118"/>
    </location>
</feature>
<organism evidence="2 3">
    <name type="scientific">Lysinibacillus pinottii</name>
    <dbReference type="NCBI Taxonomy" id="2973932"/>
    <lineage>
        <taxon>Bacteria</taxon>
        <taxon>Bacillati</taxon>
        <taxon>Bacillota</taxon>
        <taxon>Bacilli</taxon>
        <taxon>Bacillales</taxon>
        <taxon>Bacillaceae</taxon>
        <taxon>Lysinibacillus</taxon>
    </lineage>
</organism>
<evidence type="ECO:0000256" key="1">
    <source>
        <dbReference type="SAM" id="Phobius"/>
    </source>
</evidence>